<evidence type="ECO:0000313" key="3">
    <source>
        <dbReference type="Proteomes" id="UP001549145"/>
    </source>
</evidence>
<comment type="caution">
    <text evidence="2">The sequence shown here is derived from an EMBL/GenBank/DDBJ whole genome shotgun (WGS) entry which is preliminary data.</text>
</comment>
<protein>
    <submittedName>
        <fullName evidence="2">Uncharacterized protein</fullName>
    </submittedName>
</protein>
<feature type="region of interest" description="Disordered" evidence="1">
    <location>
        <begin position="44"/>
        <end position="119"/>
    </location>
</feature>
<dbReference type="Proteomes" id="UP001549145">
    <property type="component" value="Unassembled WGS sequence"/>
</dbReference>
<proteinExistence type="predicted"/>
<dbReference type="EMBL" id="JBEPMM010000002">
    <property type="protein sequence ID" value="MET3691524.1"/>
    <property type="molecule type" value="Genomic_DNA"/>
</dbReference>
<gene>
    <name evidence="2" type="ORF">ABID43_001049</name>
</gene>
<reference evidence="2 3" key="1">
    <citation type="submission" date="2024-06" db="EMBL/GenBank/DDBJ databases">
        <title>Genomic Encyclopedia of Type Strains, Phase IV (KMG-IV): sequencing the most valuable type-strain genomes for metagenomic binning, comparative biology and taxonomic classification.</title>
        <authorList>
            <person name="Goeker M."/>
        </authorList>
    </citation>
    <scope>NUCLEOTIDE SEQUENCE [LARGE SCALE GENOMIC DNA]</scope>
    <source>
        <strain evidence="2 3">DSM 21331</strain>
    </source>
</reference>
<keyword evidence="3" id="KW-1185">Reference proteome</keyword>
<sequence>MTTPRPLRPPFRPRAGGAVTSLFLGALAISAASGVIITPLVTPAAAQSAANPNDQPTPATIPDRTGAAADRPTGQVAPPKAISSSTAIVASDPKTRTRTNPLDHLPASDRAATGGTRRD</sequence>
<evidence type="ECO:0000313" key="2">
    <source>
        <dbReference type="EMBL" id="MET3691524.1"/>
    </source>
</evidence>
<dbReference type="RefSeq" id="WP_238275959.1">
    <property type="nucleotide sequence ID" value="NZ_BPQL01000011.1"/>
</dbReference>
<accession>A0ABV2L125</accession>
<organism evidence="2 3">
    <name type="scientific">Methylobacterium goesingense</name>
    <dbReference type="NCBI Taxonomy" id="243690"/>
    <lineage>
        <taxon>Bacteria</taxon>
        <taxon>Pseudomonadati</taxon>
        <taxon>Pseudomonadota</taxon>
        <taxon>Alphaproteobacteria</taxon>
        <taxon>Hyphomicrobiales</taxon>
        <taxon>Methylobacteriaceae</taxon>
        <taxon>Methylobacterium</taxon>
    </lineage>
</organism>
<evidence type="ECO:0000256" key="1">
    <source>
        <dbReference type="SAM" id="MobiDB-lite"/>
    </source>
</evidence>
<name>A0ABV2L125_9HYPH</name>
<feature type="compositionally biased region" description="Polar residues" evidence="1">
    <location>
        <begin position="48"/>
        <end position="58"/>
    </location>
</feature>